<dbReference type="AlphaFoldDB" id="A0A4R5VMY4"/>
<dbReference type="Pfam" id="PF00903">
    <property type="entry name" value="Glyoxalase"/>
    <property type="match status" value="1"/>
</dbReference>
<evidence type="ECO:0000313" key="3">
    <source>
        <dbReference type="EMBL" id="TDK59433.1"/>
    </source>
</evidence>
<dbReference type="PROSITE" id="PS51819">
    <property type="entry name" value="VOC"/>
    <property type="match status" value="1"/>
</dbReference>
<evidence type="ECO:0000313" key="4">
    <source>
        <dbReference type="Proteomes" id="UP000295132"/>
    </source>
</evidence>
<evidence type="ECO:0000259" key="1">
    <source>
        <dbReference type="PROSITE" id="PS51819"/>
    </source>
</evidence>
<dbReference type="EMBL" id="JAVGVR010000001">
    <property type="protein sequence ID" value="MDQ6598183.1"/>
    <property type="molecule type" value="Genomic_DNA"/>
</dbReference>
<protein>
    <submittedName>
        <fullName evidence="3">VOC family protein</fullName>
    </submittedName>
</protein>
<dbReference type="InterPro" id="IPR051332">
    <property type="entry name" value="Fosfomycin_Res_Enzymes"/>
</dbReference>
<evidence type="ECO:0000313" key="2">
    <source>
        <dbReference type="EMBL" id="MDQ6598183.1"/>
    </source>
</evidence>
<proteinExistence type="predicted"/>
<dbReference type="RefSeq" id="WP_133337070.1">
    <property type="nucleotide sequence ID" value="NZ_JAVGVR010000001.1"/>
</dbReference>
<accession>A0A4R5VMY4</accession>
<dbReference type="EMBL" id="SMYO01000009">
    <property type="protein sequence ID" value="TDK59433.1"/>
    <property type="molecule type" value="Genomic_DNA"/>
</dbReference>
<dbReference type="InterPro" id="IPR029068">
    <property type="entry name" value="Glyas_Bleomycin-R_OHBP_Dase"/>
</dbReference>
<dbReference type="CDD" id="cd06587">
    <property type="entry name" value="VOC"/>
    <property type="match status" value="1"/>
</dbReference>
<dbReference type="Gene3D" id="3.10.180.10">
    <property type="entry name" value="2,3-Dihydroxybiphenyl 1,2-Dioxygenase, domain 1"/>
    <property type="match status" value="1"/>
</dbReference>
<evidence type="ECO:0000313" key="5">
    <source>
        <dbReference type="Proteomes" id="UP001178888"/>
    </source>
</evidence>
<dbReference type="PANTHER" id="PTHR36113:SF3">
    <property type="entry name" value="SLL5075 PROTEIN"/>
    <property type="match status" value="1"/>
</dbReference>
<feature type="domain" description="VOC" evidence="1">
    <location>
        <begin position="2"/>
        <end position="113"/>
    </location>
</feature>
<sequence>MKLNHLNLTVTDVKLAKEFLEKYFDLQIKHTRNDSFALLNDDHGLVLSLMKGSQASYPKTFHIGFIQPNDDQVNKIYQRLKDDGFDVKPPQRAHGWTFYVQAPGGFTVEVLSFENL</sequence>
<dbReference type="Proteomes" id="UP001178888">
    <property type="component" value="Unassembled WGS sequence"/>
</dbReference>
<dbReference type="SUPFAM" id="SSF54593">
    <property type="entry name" value="Glyoxalase/Bleomycin resistance protein/Dihydroxybiphenyl dioxygenase"/>
    <property type="match status" value="1"/>
</dbReference>
<gene>
    <name evidence="3" type="ORF">E2K98_19605</name>
    <name evidence="2" type="ORF">RCG21_17785</name>
</gene>
<organism evidence="3 4">
    <name type="scientific">Bacillus salipaludis</name>
    <dbReference type="NCBI Taxonomy" id="2547811"/>
    <lineage>
        <taxon>Bacteria</taxon>
        <taxon>Bacillati</taxon>
        <taxon>Bacillota</taxon>
        <taxon>Bacilli</taxon>
        <taxon>Bacillales</taxon>
        <taxon>Bacillaceae</taxon>
        <taxon>Bacillus</taxon>
    </lineage>
</organism>
<reference evidence="2" key="2">
    <citation type="submission" date="2023-08" db="EMBL/GenBank/DDBJ databases">
        <title>Nitrogen cycling bacteria in agricultural field soils.</title>
        <authorList>
            <person name="Jang J."/>
        </authorList>
    </citation>
    <scope>NUCLEOTIDE SEQUENCE</scope>
    <source>
        <strain evidence="2">PS3-36</strain>
    </source>
</reference>
<dbReference type="Proteomes" id="UP000295132">
    <property type="component" value="Unassembled WGS sequence"/>
</dbReference>
<name>A0A4R5VMY4_9BACI</name>
<dbReference type="PANTHER" id="PTHR36113">
    <property type="entry name" value="LYASE, PUTATIVE-RELATED-RELATED"/>
    <property type="match status" value="1"/>
</dbReference>
<dbReference type="InterPro" id="IPR004360">
    <property type="entry name" value="Glyas_Fos-R_dOase_dom"/>
</dbReference>
<dbReference type="InterPro" id="IPR037523">
    <property type="entry name" value="VOC_core"/>
</dbReference>
<comment type="caution">
    <text evidence="3">The sequence shown here is derived from an EMBL/GenBank/DDBJ whole genome shotgun (WGS) entry which is preliminary data.</text>
</comment>
<reference evidence="3 4" key="1">
    <citation type="submission" date="2019-03" db="EMBL/GenBank/DDBJ databases">
        <title>Bacillus niacini sp. nov. a Nicotinate-Metabolizing Mesophile Isolated from Soil.</title>
        <authorList>
            <person name="Zhang G."/>
        </authorList>
    </citation>
    <scope>NUCLEOTIDE SEQUENCE [LARGE SCALE GENOMIC DNA]</scope>
    <source>
        <strain evidence="3 4">WN066</strain>
    </source>
</reference>
<keyword evidence="5" id="KW-1185">Reference proteome</keyword>